<evidence type="ECO:0000256" key="5">
    <source>
        <dbReference type="ARBA" id="ARBA00022989"/>
    </source>
</evidence>
<evidence type="ECO:0000259" key="8">
    <source>
        <dbReference type="PROSITE" id="PS50893"/>
    </source>
</evidence>
<gene>
    <name evidence="10" type="ORF">BJ960_001197</name>
</gene>
<accession>A0A852RDJ2</accession>
<dbReference type="SMART" id="SM00382">
    <property type="entry name" value="AAA"/>
    <property type="match status" value="1"/>
</dbReference>
<dbReference type="PROSITE" id="PS00211">
    <property type="entry name" value="ABC_TRANSPORTER_1"/>
    <property type="match status" value="1"/>
</dbReference>
<dbReference type="InterPro" id="IPR017871">
    <property type="entry name" value="ABC_transporter-like_CS"/>
</dbReference>
<dbReference type="EMBL" id="JACCBD010000001">
    <property type="protein sequence ID" value="NYD26394.1"/>
    <property type="molecule type" value="Genomic_DNA"/>
</dbReference>
<dbReference type="PANTHER" id="PTHR24221">
    <property type="entry name" value="ATP-BINDING CASSETTE SUB-FAMILY B"/>
    <property type="match status" value="1"/>
</dbReference>
<dbReference type="GO" id="GO:0016887">
    <property type="term" value="F:ATP hydrolysis activity"/>
    <property type="evidence" value="ECO:0007669"/>
    <property type="project" value="InterPro"/>
</dbReference>
<dbReference type="Pfam" id="PF00005">
    <property type="entry name" value="ABC_tran"/>
    <property type="match status" value="1"/>
</dbReference>
<feature type="domain" description="ABC transmembrane type-1" evidence="9">
    <location>
        <begin position="3"/>
        <end position="160"/>
    </location>
</feature>
<feature type="transmembrane region" description="Helical" evidence="7">
    <location>
        <begin position="20"/>
        <end position="39"/>
    </location>
</feature>
<dbReference type="PROSITE" id="PS50893">
    <property type="entry name" value="ABC_TRANSPORTER_2"/>
    <property type="match status" value="1"/>
</dbReference>
<feature type="transmembrane region" description="Helical" evidence="7">
    <location>
        <begin position="133"/>
        <end position="152"/>
    </location>
</feature>
<feature type="domain" description="ABC transporter" evidence="8">
    <location>
        <begin position="191"/>
        <end position="395"/>
    </location>
</feature>
<evidence type="ECO:0000256" key="7">
    <source>
        <dbReference type="SAM" id="Phobius"/>
    </source>
</evidence>
<keyword evidence="5 7" id="KW-1133">Transmembrane helix</keyword>
<dbReference type="InterPro" id="IPR003439">
    <property type="entry name" value="ABC_transporter-like_ATP-bd"/>
</dbReference>
<evidence type="ECO:0000256" key="6">
    <source>
        <dbReference type="ARBA" id="ARBA00023136"/>
    </source>
</evidence>
<evidence type="ECO:0000256" key="4">
    <source>
        <dbReference type="ARBA" id="ARBA00022840"/>
    </source>
</evidence>
<dbReference type="Gene3D" id="1.20.1560.10">
    <property type="entry name" value="ABC transporter type 1, transmembrane domain"/>
    <property type="match status" value="1"/>
</dbReference>
<organism evidence="10 11">
    <name type="scientific">Leucobacter aridicollis</name>
    <dbReference type="NCBI Taxonomy" id="283878"/>
    <lineage>
        <taxon>Bacteria</taxon>
        <taxon>Bacillati</taxon>
        <taxon>Actinomycetota</taxon>
        <taxon>Actinomycetes</taxon>
        <taxon>Micrococcales</taxon>
        <taxon>Microbacteriaceae</taxon>
        <taxon>Leucobacter</taxon>
    </lineage>
</organism>
<dbReference type="PROSITE" id="PS50929">
    <property type="entry name" value="ABC_TM1F"/>
    <property type="match status" value="1"/>
</dbReference>
<keyword evidence="2 7" id="KW-0812">Transmembrane</keyword>
<keyword evidence="4" id="KW-0067">ATP-binding</keyword>
<evidence type="ECO:0000256" key="2">
    <source>
        <dbReference type="ARBA" id="ARBA00022692"/>
    </source>
</evidence>
<dbReference type="Proteomes" id="UP000586095">
    <property type="component" value="Unassembled WGS sequence"/>
</dbReference>
<dbReference type="GO" id="GO:0005886">
    <property type="term" value="C:plasma membrane"/>
    <property type="evidence" value="ECO:0007669"/>
    <property type="project" value="UniProtKB-SubCell"/>
</dbReference>
<evidence type="ECO:0000256" key="3">
    <source>
        <dbReference type="ARBA" id="ARBA00022741"/>
    </source>
</evidence>
<dbReference type="SUPFAM" id="SSF90123">
    <property type="entry name" value="ABC transporter transmembrane region"/>
    <property type="match status" value="1"/>
</dbReference>
<dbReference type="AlphaFoldDB" id="A0A852RDJ2"/>
<dbReference type="SUPFAM" id="SSF52540">
    <property type="entry name" value="P-loop containing nucleoside triphosphate hydrolases"/>
    <property type="match status" value="1"/>
</dbReference>
<dbReference type="Gene3D" id="3.40.50.300">
    <property type="entry name" value="P-loop containing nucleotide triphosphate hydrolases"/>
    <property type="match status" value="1"/>
</dbReference>
<evidence type="ECO:0000313" key="11">
    <source>
        <dbReference type="Proteomes" id="UP000586095"/>
    </source>
</evidence>
<evidence type="ECO:0000259" key="9">
    <source>
        <dbReference type="PROSITE" id="PS50929"/>
    </source>
</evidence>
<sequence length="396" mass="41494">MLVVVPVATIGALLSFAGPVSLLALVPGFLAAAHFLLVVPKLSRRHGDRNARVMGEIITAVDDYAHGMQTCRVFGATSGAAADYASATRNFTDGFVRYVRKVATLSALATAFMQAVATYAIAYALGYSADPEALAAMLLFGLAIVTPAMRLGHGIDYIRTGREAAHRVTGLFHQATVPENFAAAVDSGAVAEIVDVTLRTGDRTLVEGLSHSFARGKVTAITGPSGCGKSTLLRAIAGLDSPDRGEIRFGTNPLGAAERAVPLLIPQSSDLLPGTIAENVRLGTGDAQRTQVVRALKQAQLAASPETPARPLSGGERQRVNIARAFLSDASLILLDEPTSALDDATGHALVAELVRFAHDEDRAVVFVTHDTRMAQLADERLDLGADHVTASGELA</sequence>
<dbReference type="GO" id="GO:0005524">
    <property type="term" value="F:ATP binding"/>
    <property type="evidence" value="ECO:0007669"/>
    <property type="project" value="UniProtKB-KW"/>
</dbReference>
<keyword evidence="6 7" id="KW-0472">Membrane</keyword>
<dbReference type="InterPro" id="IPR011527">
    <property type="entry name" value="ABC1_TM_dom"/>
</dbReference>
<proteinExistence type="predicted"/>
<keyword evidence="3" id="KW-0547">Nucleotide-binding</keyword>
<feature type="transmembrane region" description="Helical" evidence="7">
    <location>
        <begin position="105"/>
        <end position="127"/>
    </location>
</feature>
<name>A0A852RDJ2_9MICO</name>
<reference evidence="10 11" key="1">
    <citation type="submission" date="2020-07" db="EMBL/GenBank/DDBJ databases">
        <title>Sequencing the genomes of 1000 actinobacteria strains.</title>
        <authorList>
            <person name="Klenk H.-P."/>
        </authorList>
    </citation>
    <scope>NUCLEOTIDE SEQUENCE [LARGE SCALE GENOMIC DNA]</scope>
    <source>
        <strain evidence="10 11">DSM 17380</strain>
    </source>
</reference>
<comment type="subcellular location">
    <subcellularLocation>
        <location evidence="1">Cell membrane</location>
        <topology evidence="1">Multi-pass membrane protein</topology>
    </subcellularLocation>
</comment>
<protein>
    <submittedName>
        <fullName evidence="10">ABC-type multidrug transport system fused ATPase/permease subunit</fullName>
    </submittedName>
</protein>
<comment type="caution">
    <text evidence="10">The sequence shown here is derived from an EMBL/GenBank/DDBJ whole genome shotgun (WGS) entry which is preliminary data.</text>
</comment>
<dbReference type="GO" id="GO:0140359">
    <property type="term" value="F:ABC-type transporter activity"/>
    <property type="evidence" value="ECO:0007669"/>
    <property type="project" value="InterPro"/>
</dbReference>
<dbReference type="InterPro" id="IPR027417">
    <property type="entry name" value="P-loop_NTPase"/>
</dbReference>
<dbReference type="PANTHER" id="PTHR24221:SF654">
    <property type="entry name" value="ATP-BINDING CASSETTE SUB-FAMILY B MEMBER 6"/>
    <property type="match status" value="1"/>
</dbReference>
<dbReference type="InterPro" id="IPR039421">
    <property type="entry name" value="Type_1_exporter"/>
</dbReference>
<evidence type="ECO:0000313" key="10">
    <source>
        <dbReference type="EMBL" id="NYD26394.1"/>
    </source>
</evidence>
<keyword evidence="11" id="KW-1185">Reference proteome</keyword>
<dbReference type="InterPro" id="IPR003593">
    <property type="entry name" value="AAA+_ATPase"/>
</dbReference>
<evidence type="ECO:0000256" key="1">
    <source>
        <dbReference type="ARBA" id="ARBA00004651"/>
    </source>
</evidence>
<dbReference type="InterPro" id="IPR036640">
    <property type="entry name" value="ABC1_TM_sf"/>
</dbReference>